<dbReference type="Proteomes" id="UP000824118">
    <property type="component" value="Unassembled WGS sequence"/>
</dbReference>
<sequence>MKISKTELTVRYAETDQMGIVHHSVYPIWYEAGRTDYIKMFGISYTEMEAAGVMMPLINLTCHYGIPAKYEDVVVVETGATKLSAAKMVLYYEVKRKSDGVLLGSGTTEHGFVDSKTFKPINVKKKLPELFAMISNDIKEN</sequence>
<dbReference type="SUPFAM" id="SSF54637">
    <property type="entry name" value="Thioesterase/thiol ester dehydrase-isomerase"/>
    <property type="match status" value="1"/>
</dbReference>
<dbReference type="InterPro" id="IPR029069">
    <property type="entry name" value="HotDog_dom_sf"/>
</dbReference>
<dbReference type="InterPro" id="IPR006684">
    <property type="entry name" value="YbgC/YbaW"/>
</dbReference>
<dbReference type="PIRSF" id="PIRSF003230">
    <property type="entry name" value="YbgC"/>
    <property type="match status" value="1"/>
</dbReference>
<keyword evidence="2" id="KW-0378">Hydrolase</keyword>
<dbReference type="PANTHER" id="PTHR31793:SF27">
    <property type="entry name" value="NOVEL THIOESTERASE SUPERFAMILY DOMAIN AND SAPOSIN A-TYPE DOMAIN CONTAINING PROTEIN (0610012H03RIK)"/>
    <property type="match status" value="1"/>
</dbReference>
<proteinExistence type="inferred from homology"/>
<dbReference type="Pfam" id="PF13279">
    <property type="entry name" value="4HBT_2"/>
    <property type="match status" value="1"/>
</dbReference>
<name>A0A9D1LXI9_9FIRM</name>
<evidence type="ECO:0000256" key="1">
    <source>
        <dbReference type="ARBA" id="ARBA00005953"/>
    </source>
</evidence>
<dbReference type="GO" id="GO:0047617">
    <property type="term" value="F:fatty acyl-CoA hydrolase activity"/>
    <property type="evidence" value="ECO:0007669"/>
    <property type="project" value="TreeGrafter"/>
</dbReference>
<reference evidence="3" key="2">
    <citation type="journal article" date="2021" name="PeerJ">
        <title>Extensive microbial diversity within the chicken gut microbiome revealed by metagenomics and culture.</title>
        <authorList>
            <person name="Gilroy R."/>
            <person name="Ravi A."/>
            <person name="Getino M."/>
            <person name="Pursley I."/>
            <person name="Horton D.L."/>
            <person name="Alikhan N.F."/>
            <person name="Baker D."/>
            <person name="Gharbi K."/>
            <person name="Hall N."/>
            <person name="Watson M."/>
            <person name="Adriaenssens E.M."/>
            <person name="Foster-Nyarko E."/>
            <person name="Jarju S."/>
            <person name="Secka A."/>
            <person name="Antonio M."/>
            <person name="Oren A."/>
            <person name="Chaudhuri R.R."/>
            <person name="La Ragione R."/>
            <person name="Hildebrand F."/>
            <person name="Pallen M.J."/>
        </authorList>
    </citation>
    <scope>NUCLEOTIDE SEQUENCE</scope>
    <source>
        <strain evidence="3">ChiGjej1B1-1684</strain>
    </source>
</reference>
<evidence type="ECO:0000313" key="3">
    <source>
        <dbReference type="EMBL" id="HIU49948.1"/>
    </source>
</evidence>
<evidence type="ECO:0000256" key="2">
    <source>
        <dbReference type="ARBA" id="ARBA00022801"/>
    </source>
</evidence>
<dbReference type="PANTHER" id="PTHR31793">
    <property type="entry name" value="4-HYDROXYBENZOYL-COA THIOESTERASE FAMILY MEMBER"/>
    <property type="match status" value="1"/>
</dbReference>
<dbReference type="NCBIfam" id="TIGR00051">
    <property type="entry name" value="YbgC/FadM family acyl-CoA thioesterase"/>
    <property type="match status" value="1"/>
</dbReference>
<dbReference type="Gene3D" id="3.10.129.10">
    <property type="entry name" value="Hotdog Thioesterase"/>
    <property type="match status" value="1"/>
</dbReference>
<organism evidence="3 4">
    <name type="scientific">Candidatus Limousia pullorum</name>
    <dbReference type="NCBI Taxonomy" id="2840860"/>
    <lineage>
        <taxon>Bacteria</taxon>
        <taxon>Bacillati</taxon>
        <taxon>Bacillota</taxon>
        <taxon>Clostridia</taxon>
        <taxon>Eubacteriales</taxon>
        <taxon>Oscillospiraceae</taxon>
        <taxon>Oscillospiraceae incertae sedis</taxon>
        <taxon>Candidatus Limousia</taxon>
    </lineage>
</organism>
<gene>
    <name evidence="3" type="ORF">IAD22_02905</name>
</gene>
<dbReference type="CDD" id="cd00586">
    <property type="entry name" value="4HBT"/>
    <property type="match status" value="1"/>
</dbReference>
<reference evidence="3" key="1">
    <citation type="submission" date="2020-10" db="EMBL/GenBank/DDBJ databases">
        <authorList>
            <person name="Gilroy R."/>
        </authorList>
    </citation>
    <scope>NUCLEOTIDE SEQUENCE</scope>
    <source>
        <strain evidence="3">ChiGjej1B1-1684</strain>
    </source>
</reference>
<accession>A0A9D1LXI9</accession>
<comment type="caution">
    <text evidence="3">The sequence shown here is derived from an EMBL/GenBank/DDBJ whole genome shotgun (WGS) entry which is preliminary data.</text>
</comment>
<dbReference type="InterPro" id="IPR050563">
    <property type="entry name" value="4-hydroxybenzoyl-CoA_TE"/>
</dbReference>
<protein>
    <submittedName>
        <fullName evidence="3">Acyl-CoA thioesterase</fullName>
    </submittedName>
</protein>
<dbReference type="EMBL" id="DVNG01000037">
    <property type="protein sequence ID" value="HIU49948.1"/>
    <property type="molecule type" value="Genomic_DNA"/>
</dbReference>
<comment type="similarity">
    <text evidence="1">Belongs to the 4-hydroxybenzoyl-CoA thioesterase family.</text>
</comment>
<evidence type="ECO:0000313" key="4">
    <source>
        <dbReference type="Proteomes" id="UP000824118"/>
    </source>
</evidence>
<dbReference type="AlphaFoldDB" id="A0A9D1LXI9"/>